<evidence type="ECO:0000313" key="1">
    <source>
        <dbReference type="EMBL" id="EMB20351.1"/>
    </source>
</evidence>
<comment type="caution">
    <text evidence="1">The sequence shown here is derived from an EMBL/GenBank/DDBJ whole genome shotgun (WGS) entry which is preliminary data.</text>
</comment>
<dbReference type="Pfam" id="PF05015">
    <property type="entry name" value="HigB-like_toxin"/>
    <property type="match status" value="1"/>
</dbReference>
<protein>
    <recommendedName>
        <fullName evidence="2">RelE/StbE family addiction module toxin</fullName>
    </recommendedName>
</protein>
<reference evidence="1" key="1">
    <citation type="submission" date="2012-01" db="EMBL/GenBank/DDBJ databases">
        <title>The Genome Sequence of Treponema denticola OTK.</title>
        <authorList>
            <consortium name="The Broad Institute Genome Sequencing Platform"/>
            <person name="Earl A."/>
            <person name="Ward D."/>
            <person name="Feldgarden M."/>
            <person name="Gevers D."/>
            <person name="Blanton J.M."/>
            <person name="Fenno C.J."/>
            <person name="Baranova O.V."/>
            <person name="Mathney J."/>
            <person name="Dewhirst F.E."/>
            <person name="Izard J."/>
            <person name="Young S.K."/>
            <person name="Zeng Q."/>
            <person name="Gargeya S."/>
            <person name="Fitzgerald M."/>
            <person name="Haas B."/>
            <person name="Abouelleil A."/>
            <person name="Alvarado L."/>
            <person name="Arachchi H.M."/>
            <person name="Berlin A."/>
            <person name="Chapman S.B."/>
            <person name="Gearin G."/>
            <person name="Goldberg J."/>
            <person name="Griggs A."/>
            <person name="Gujja S."/>
            <person name="Hansen M."/>
            <person name="Heiman D."/>
            <person name="Howarth C."/>
            <person name="Larimer J."/>
            <person name="Lui A."/>
            <person name="MacDonald P.J.P."/>
            <person name="McCowen C."/>
            <person name="Montmayeur A."/>
            <person name="Murphy C."/>
            <person name="Neiman D."/>
            <person name="Pearson M."/>
            <person name="Priest M."/>
            <person name="Roberts A."/>
            <person name="Saif S."/>
            <person name="Shea T."/>
            <person name="Sisk P."/>
            <person name="Stolte C."/>
            <person name="Sykes S."/>
            <person name="Wortman J."/>
            <person name="Nusbaum C."/>
            <person name="Birren B."/>
        </authorList>
    </citation>
    <scope>NUCLEOTIDE SEQUENCE [LARGE SCALE GENOMIC DNA]</scope>
    <source>
        <strain evidence="1">OTK</strain>
    </source>
</reference>
<dbReference type="Proteomes" id="UP000011701">
    <property type="component" value="Chromosome"/>
</dbReference>
<gene>
    <name evidence="1" type="ORF">HMPREF9723_01811</name>
</gene>
<dbReference type="InterPro" id="IPR007711">
    <property type="entry name" value="HigB-1"/>
</dbReference>
<dbReference type="SUPFAM" id="SSF143011">
    <property type="entry name" value="RelE-like"/>
    <property type="match status" value="1"/>
</dbReference>
<evidence type="ECO:0008006" key="2">
    <source>
        <dbReference type="Google" id="ProtNLM"/>
    </source>
</evidence>
<dbReference type="PANTHER" id="PTHR40266:SF2">
    <property type="entry name" value="TOXIN HIGB-1"/>
    <property type="match status" value="1"/>
</dbReference>
<proteinExistence type="predicted"/>
<dbReference type="EMBL" id="AGDY01000009">
    <property type="protein sequence ID" value="EMB20351.1"/>
    <property type="molecule type" value="Genomic_DNA"/>
</dbReference>
<dbReference type="InterPro" id="IPR035093">
    <property type="entry name" value="RelE/ParE_toxin_dom_sf"/>
</dbReference>
<organism evidence="1">
    <name type="scientific">Treponema denticola OTK</name>
    <dbReference type="NCBI Taxonomy" id="999434"/>
    <lineage>
        <taxon>Bacteria</taxon>
        <taxon>Pseudomonadati</taxon>
        <taxon>Spirochaetota</taxon>
        <taxon>Spirochaetia</taxon>
        <taxon>Spirochaetales</taxon>
        <taxon>Treponemataceae</taxon>
        <taxon>Treponema</taxon>
    </lineage>
</organism>
<accession>A0A0F6MN83</accession>
<dbReference type="PATRIC" id="fig|999434.4.peg.1877"/>
<dbReference type="Gene3D" id="3.30.2310.20">
    <property type="entry name" value="RelE-like"/>
    <property type="match status" value="1"/>
</dbReference>
<dbReference type="RefSeq" id="WP_002692740.1">
    <property type="nucleotide sequence ID" value="NZ_CM001797.1"/>
</dbReference>
<sequence length="93" mass="10992">MIKSFADSETEKIWKGNKSSKLPPEIHKRAFAKLLIINSAEKEEDLRIPPGNRFEHLLGDLKDYCSIRINSQWRIQFKFLNNEAYEVQIVDYH</sequence>
<dbReference type="PANTHER" id="PTHR40266">
    <property type="entry name" value="TOXIN HIGB-1"/>
    <property type="match status" value="1"/>
</dbReference>
<dbReference type="AlphaFoldDB" id="A0A0F6MN83"/>
<name>A0A0F6MN83_TREDN</name>
<dbReference type="HOGENOM" id="CLU_155111_1_1_12"/>